<feature type="chain" id="PRO_5002041354" description="DUF4367 domain-containing protein" evidence="1">
    <location>
        <begin position="26"/>
        <end position="167"/>
    </location>
</feature>
<evidence type="ECO:0000313" key="3">
    <source>
        <dbReference type="Proteomes" id="UP000031014"/>
    </source>
</evidence>
<proteinExistence type="predicted"/>
<organism evidence="2 3">
    <name type="scientific">Mesobacillus selenatarsenatis (strain DSM 18680 / JCM 14380 / FERM P-15431 / SF-1)</name>
    <dbReference type="NCBI Taxonomy" id="1321606"/>
    <lineage>
        <taxon>Bacteria</taxon>
        <taxon>Bacillati</taxon>
        <taxon>Bacillota</taxon>
        <taxon>Bacilli</taxon>
        <taxon>Bacillales</taxon>
        <taxon>Bacillaceae</taxon>
        <taxon>Mesobacillus</taxon>
    </lineage>
</organism>
<dbReference type="EMBL" id="BASE01000018">
    <property type="protein sequence ID" value="GAM12769.1"/>
    <property type="molecule type" value="Genomic_DNA"/>
</dbReference>
<sequence>MIKFRRAFGLIIVGLLLLSACSASFSEQKAEIKKEVASTFESQPEKTNNSTKDIDYYLPSDVKVEKETPNNVLLKDGSKTYILFYNQHEKEDSKVVYDSTVKQQKEWDANETFSKDGKFGYMLVKELKENHYQLIIGIGGVKLTTETENVREDAEAMMQIANSVNIK</sequence>
<evidence type="ECO:0008006" key="4">
    <source>
        <dbReference type="Google" id="ProtNLM"/>
    </source>
</evidence>
<keyword evidence="1" id="KW-0732">Signal</keyword>
<dbReference type="Proteomes" id="UP000031014">
    <property type="component" value="Unassembled WGS sequence"/>
</dbReference>
<dbReference type="AlphaFoldDB" id="A0A0A8X0K0"/>
<protein>
    <recommendedName>
        <fullName evidence="4">DUF4367 domain-containing protein</fullName>
    </recommendedName>
</protein>
<keyword evidence="3" id="KW-1185">Reference proteome</keyword>
<name>A0A0A8X0K0_MESS1</name>
<evidence type="ECO:0000313" key="2">
    <source>
        <dbReference type="EMBL" id="GAM12769.1"/>
    </source>
</evidence>
<dbReference type="OrthoDB" id="2450230at2"/>
<dbReference type="STRING" id="1321606.SAMD00020551_0904"/>
<dbReference type="PROSITE" id="PS51257">
    <property type="entry name" value="PROKAR_LIPOPROTEIN"/>
    <property type="match status" value="1"/>
</dbReference>
<accession>A0A0A8X0K0</accession>
<feature type="signal peptide" evidence="1">
    <location>
        <begin position="1"/>
        <end position="25"/>
    </location>
</feature>
<evidence type="ECO:0000256" key="1">
    <source>
        <dbReference type="SAM" id="SignalP"/>
    </source>
</evidence>
<gene>
    <name evidence="2" type="ORF">SAMD00020551_0904</name>
</gene>
<comment type="caution">
    <text evidence="2">The sequence shown here is derived from an EMBL/GenBank/DDBJ whole genome shotgun (WGS) entry which is preliminary data.</text>
</comment>
<reference evidence="2 3" key="1">
    <citation type="submission" date="2013-06" db="EMBL/GenBank/DDBJ databases">
        <title>Whole genome shotgun sequence of Bacillus selenatarsenatis SF-1.</title>
        <authorList>
            <person name="Kuroda M."/>
            <person name="Sei K."/>
            <person name="Yamashita M."/>
            <person name="Ike M."/>
        </authorList>
    </citation>
    <scope>NUCLEOTIDE SEQUENCE [LARGE SCALE GENOMIC DNA]</scope>
    <source>
        <strain evidence="2 3">SF-1</strain>
    </source>
</reference>
<dbReference type="RefSeq" id="WP_041964686.1">
    <property type="nucleotide sequence ID" value="NZ_BASE01000018.1"/>
</dbReference>